<proteinExistence type="predicted"/>
<accession>A0A0E9RA85</accession>
<organism evidence="1">
    <name type="scientific">Anguilla anguilla</name>
    <name type="common">European freshwater eel</name>
    <name type="synonym">Muraena anguilla</name>
    <dbReference type="NCBI Taxonomy" id="7936"/>
    <lineage>
        <taxon>Eukaryota</taxon>
        <taxon>Metazoa</taxon>
        <taxon>Chordata</taxon>
        <taxon>Craniata</taxon>
        <taxon>Vertebrata</taxon>
        <taxon>Euteleostomi</taxon>
        <taxon>Actinopterygii</taxon>
        <taxon>Neopterygii</taxon>
        <taxon>Teleostei</taxon>
        <taxon>Anguilliformes</taxon>
        <taxon>Anguillidae</taxon>
        <taxon>Anguilla</taxon>
    </lineage>
</organism>
<name>A0A0E9RA85_ANGAN</name>
<sequence length="41" mass="5002">MLYLFVELNMYNCRNCSDENRFLWQTLRDYASNCGPMETRC</sequence>
<dbReference type="EMBL" id="GBXM01082506">
    <property type="protein sequence ID" value="JAH26071.1"/>
    <property type="molecule type" value="Transcribed_RNA"/>
</dbReference>
<protein>
    <submittedName>
        <fullName evidence="1">Uncharacterized protein</fullName>
    </submittedName>
</protein>
<reference evidence="1" key="2">
    <citation type="journal article" date="2015" name="Fish Shellfish Immunol.">
        <title>Early steps in the European eel (Anguilla anguilla)-Vibrio vulnificus interaction in the gills: Role of the RtxA13 toxin.</title>
        <authorList>
            <person name="Callol A."/>
            <person name="Pajuelo D."/>
            <person name="Ebbesson L."/>
            <person name="Teles M."/>
            <person name="MacKenzie S."/>
            <person name="Amaro C."/>
        </authorList>
    </citation>
    <scope>NUCLEOTIDE SEQUENCE</scope>
</reference>
<dbReference type="AlphaFoldDB" id="A0A0E9RA85"/>
<reference evidence="1" key="1">
    <citation type="submission" date="2014-11" db="EMBL/GenBank/DDBJ databases">
        <authorList>
            <person name="Amaro Gonzalez C."/>
        </authorList>
    </citation>
    <scope>NUCLEOTIDE SEQUENCE</scope>
</reference>
<evidence type="ECO:0000313" key="1">
    <source>
        <dbReference type="EMBL" id="JAH26071.1"/>
    </source>
</evidence>